<dbReference type="Gene3D" id="2.130.10.10">
    <property type="entry name" value="YVTN repeat-like/Quinoprotein amine dehydrogenase"/>
    <property type="match status" value="2"/>
</dbReference>
<dbReference type="PANTHER" id="PTHR19879:SF1">
    <property type="entry name" value="CANNONBALL-RELATED"/>
    <property type="match status" value="1"/>
</dbReference>
<reference evidence="11 12" key="1">
    <citation type="submission" date="2024-01" db="EMBL/GenBank/DDBJ databases">
        <authorList>
            <person name="Allen C."/>
            <person name="Tagirdzhanova G."/>
        </authorList>
    </citation>
    <scope>NUCLEOTIDE SEQUENCE [LARGE SCALE GENOMIC DNA]</scope>
    <source>
        <strain evidence="11 12">CBS 573.63</strain>
    </source>
</reference>
<dbReference type="InterPro" id="IPR019775">
    <property type="entry name" value="WD40_repeat_CS"/>
</dbReference>
<evidence type="ECO:0000256" key="9">
    <source>
        <dbReference type="SAM" id="MobiDB-lite"/>
    </source>
</evidence>
<comment type="caution">
    <text evidence="11">The sequence shown here is derived from an EMBL/GenBank/DDBJ whole genome shotgun (WGS) entry which is preliminary data.</text>
</comment>
<feature type="region of interest" description="Disordered" evidence="9">
    <location>
        <begin position="1"/>
        <end position="30"/>
    </location>
</feature>
<gene>
    <name evidence="11" type="primary">TAF5</name>
    <name evidence="11" type="ORF">SEPCBS57363_004792</name>
</gene>
<dbReference type="Pfam" id="PF08513">
    <property type="entry name" value="LisH"/>
    <property type="match status" value="1"/>
</dbReference>
<evidence type="ECO:0000256" key="8">
    <source>
        <dbReference type="PROSITE-ProRule" id="PRU00221"/>
    </source>
</evidence>
<dbReference type="PRINTS" id="PR00320">
    <property type="entry name" value="GPROTEINBRPT"/>
</dbReference>
<dbReference type="CDD" id="cd08044">
    <property type="entry name" value="TAF5_NTD2"/>
    <property type="match status" value="1"/>
</dbReference>
<dbReference type="PROSITE" id="PS00678">
    <property type="entry name" value="WD_REPEATS_1"/>
    <property type="match status" value="1"/>
</dbReference>
<name>A0ABP0DVV8_9PEZI</name>
<dbReference type="SMART" id="SM00667">
    <property type="entry name" value="LisH"/>
    <property type="match status" value="1"/>
</dbReference>
<dbReference type="SUPFAM" id="SSF160897">
    <property type="entry name" value="Taf5 N-terminal domain-like"/>
    <property type="match status" value="1"/>
</dbReference>
<feature type="repeat" description="WD" evidence="8">
    <location>
        <begin position="518"/>
        <end position="561"/>
    </location>
</feature>
<dbReference type="PANTHER" id="PTHR19879">
    <property type="entry name" value="TRANSCRIPTION INITIATION FACTOR TFIID"/>
    <property type="match status" value="1"/>
</dbReference>
<dbReference type="InterPro" id="IPR001680">
    <property type="entry name" value="WD40_rpt"/>
</dbReference>
<dbReference type="Gene3D" id="1.25.40.500">
    <property type="entry name" value="TFIID subunit TAF5, NTD2 domain"/>
    <property type="match status" value="1"/>
</dbReference>
<feature type="repeat" description="WD" evidence="8">
    <location>
        <begin position="449"/>
        <end position="468"/>
    </location>
</feature>
<dbReference type="InterPro" id="IPR037264">
    <property type="entry name" value="TFIID_NTD2_sf"/>
</dbReference>
<dbReference type="SMART" id="SM00320">
    <property type="entry name" value="WD40"/>
    <property type="match status" value="6"/>
</dbReference>
<comment type="similarity">
    <text evidence="2">Belongs to the WD repeat TAF5 family.</text>
</comment>
<dbReference type="InterPro" id="IPR006594">
    <property type="entry name" value="LisH"/>
</dbReference>
<evidence type="ECO:0000313" key="12">
    <source>
        <dbReference type="Proteomes" id="UP001642501"/>
    </source>
</evidence>
<keyword evidence="4" id="KW-0677">Repeat</keyword>
<feature type="region of interest" description="Disordered" evidence="9">
    <location>
        <begin position="649"/>
        <end position="717"/>
    </location>
</feature>
<sequence length="754" mass="82175">MSNQHGNQHGAGGAPAAGGAGPAHAASGSPSDLNKIVTDYLLKKGFTKTEATFRKESSNVSSDGRPIRIKAEEMGPERYPKAFHLMKDWIENGLDLYKFELRKLLWPVFVYSFLDMVEQGFSRESRAFLKDKWSDFENTHGDDLRAFESVQLPVHVTENLTTRIYRGTKYRIPLNRHVSGQLFGFLERQEDAGGSVITLLLQTYCQIDSTARGPIEPFSFEAIARRAQNADLDEADIQEGIPGVFTGVSNRDILDTHAALKLGPLPMEPELRDDVRAELEEQDQRQPPAAGVPSLVSEFDAKIKQEDGADVPLRAELPLPPSRARDVVMGMQKVRESRDRFQIQDRSSGSGVPISVCMFTFHNTSGSVSSMAFSKDHQLVAYGSMDSYIRVWSIDGKALKSRMIGDTEKTNNRKLIGHSGPVYGLSFSDAVSGLKYNPFDEKRPPLETDAKLLLSSSSDGTVRLWSLDVWSCLCVYKSHTGPVFRVLWSPQGHYFMTAGWDKTVRIFTQDHASAQRLLVGHNTSISAIAWHSNGTYVFSASDETDKTIRMWSVIKGDCVRVFTGHTDYITALECAPNGRILASADIGGNIIFWDIEKGTRIKRCRGHAKGGIPSLSFSAESTVLVSGGLDGTLRLWDINLPKDASKLPGVLGGPAGSAPAMQQQQQTDAADSVAAGDARDRSITVGGPAPTPAAAVGSGTNAVNASSNGAGKKKSKEVTITPDQLSAFATKKTPILRAEFTRMNLVVASGCFEP</sequence>
<dbReference type="CDD" id="cd00200">
    <property type="entry name" value="WD40"/>
    <property type="match status" value="1"/>
</dbReference>
<feature type="repeat" description="WD" evidence="8">
    <location>
        <begin position="476"/>
        <end position="507"/>
    </location>
</feature>
<evidence type="ECO:0000313" key="11">
    <source>
        <dbReference type="EMBL" id="CAK7271768.1"/>
    </source>
</evidence>
<dbReference type="PROSITE" id="PS50294">
    <property type="entry name" value="WD_REPEATS_REGION"/>
    <property type="match status" value="4"/>
</dbReference>
<evidence type="ECO:0000259" key="10">
    <source>
        <dbReference type="Pfam" id="PF04494"/>
    </source>
</evidence>
<keyword evidence="7" id="KW-0539">Nucleus</keyword>
<proteinExistence type="inferred from homology"/>
<evidence type="ECO:0000256" key="3">
    <source>
        <dbReference type="ARBA" id="ARBA00022574"/>
    </source>
</evidence>
<keyword evidence="12" id="KW-1185">Reference proteome</keyword>
<dbReference type="EMBL" id="CAWUOM010000094">
    <property type="protein sequence ID" value="CAK7271768.1"/>
    <property type="molecule type" value="Genomic_DNA"/>
</dbReference>
<evidence type="ECO:0000256" key="1">
    <source>
        <dbReference type="ARBA" id="ARBA00004123"/>
    </source>
</evidence>
<feature type="repeat" description="WD" evidence="8">
    <location>
        <begin position="562"/>
        <end position="603"/>
    </location>
</feature>
<keyword evidence="6" id="KW-0804">Transcription</keyword>
<feature type="compositionally biased region" description="Low complexity" evidence="9">
    <location>
        <begin position="656"/>
        <end position="675"/>
    </location>
</feature>
<accession>A0ABP0DVV8</accession>
<dbReference type="InterPro" id="IPR007582">
    <property type="entry name" value="TFIID_NTD2"/>
</dbReference>
<dbReference type="InterPro" id="IPR036322">
    <property type="entry name" value="WD40_repeat_dom_sf"/>
</dbReference>
<evidence type="ECO:0000256" key="4">
    <source>
        <dbReference type="ARBA" id="ARBA00022737"/>
    </source>
</evidence>
<feature type="repeat" description="WD" evidence="8">
    <location>
        <begin position="361"/>
        <end position="395"/>
    </location>
</feature>
<feature type="repeat" description="WD" evidence="8">
    <location>
        <begin position="612"/>
        <end position="639"/>
    </location>
</feature>
<dbReference type="Pfam" id="PF00400">
    <property type="entry name" value="WD40"/>
    <property type="match status" value="6"/>
</dbReference>
<dbReference type="PROSITE" id="PS50082">
    <property type="entry name" value="WD_REPEATS_2"/>
    <property type="match status" value="6"/>
</dbReference>
<evidence type="ECO:0000256" key="6">
    <source>
        <dbReference type="ARBA" id="ARBA00023163"/>
    </source>
</evidence>
<keyword evidence="5" id="KW-0805">Transcription regulation</keyword>
<feature type="compositionally biased region" description="Gly residues" evidence="9">
    <location>
        <begin position="9"/>
        <end position="21"/>
    </location>
</feature>
<organism evidence="11 12">
    <name type="scientific">Sporothrix epigloea</name>
    <dbReference type="NCBI Taxonomy" id="1892477"/>
    <lineage>
        <taxon>Eukaryota</taxon>
        <taxon>Fungi</taxon>
        <taxon>Dikarya</taxon>
        <taxon>Ascomycota</taxon>
        <taxon>Pezizomycotina</taxon>
        <taxon>Sordariomycetes</taxon>
        <taxon>Sordariomycetidae</taxon>
        <taxon>Ophiostomatales</taxon>
        <taxon>Ophiostomataceae</taxon>
        <taxon>Sporothrix</taxon>
    </lineage>
</organism>
<dbReference type="Proteomes" id="UP001642501">
    <property type="component" value="Unassembled WGS sequence"/>
</dbReference>
<keyword evidence="3 8" id="KW-0853">WD repeat</keyword>
<comment type="subcellular location">
    <subcellularLocation>
        <location evidence="1">Nucleus</location>
    </subcellularLocation>
</comment>
<protein>
    <submittedName>
        <fullName evidence="11">Transcription initiation factor TFIID subunit 5</fullName>
    </submittedName>
</protein>
<evidence type="ECO:0000256" key="2">
    <source>
        <dbReference type="ARBA" id="ARBA00009435"/>
    </source>
</evidence>
<evidence type="ECO:0000256" key="5">
    <source>
        <dbReference type="ARBA" id="ARBA00023015"/>
    </source>
</evidence>
<dbReference type="Pfam" id="PF04494">
    <property type="entry name" value="TFIID_NTD2"/>
    <property type="match status" value="1"/>
</dbReference>
<dbReference type="InterPro" id="IPR015943">
    <property type="entry name" value="WD40/YVTN_repeat-like_dom_sf"/>
</dbReference>
<dbReference type="InterPro" id="IPR020472">
    <property type="entry name" value="WD40_PAC1"/>
</dbReference>
<feature type="domain" description="TFIID subunit TAF5 NTD2" evidence="10">
    <location>
        <begin position="73"/>
        <end position="205"/>
    </location>
</feature>
<dbReference type="PROSITE" id="PS50896">
    <property type="entry name" value="LISH"/>
    <property type="match status" value="1"/>
</dbReference>
<dbReference type="SUPFAM" id="SSF50978">
    <property type="entry name" value="WD40 repeat-like"/>
    <property type="match status" value="1"/>
</dbReference>
<evidence type="ECO:0000256" key="7">
    <source>
        <dbReference type="ARBA" id="ARBA00023242"/>
    </source>
</evidence>
<feature type="compositionally biased region" description="Low complexity" evidence="9">
    <location>
        <begin position="684"/>
        <end position="710"/>
    </location>
</feature>